<dbReference type="EMBL" id="SGWX01000001">
    <property type="protein sequence ID" value="RZS61028.1"/>
    <property type="molecule type" value="Genomic_DNA"/>
</dbReference>
<protein>
    <submittedName>
        <fullName evidence="3">CYTH domain-containing protein</fullName>
    </submittedName>
</protein>
<dbReference type="AlphaFoldDB" id="A0A4Q7M3G2"/>
<evidence type="ECO:0000259" key="2">
    <source>
        <dbReference type="SMART" id="SM01118"/>
    </source>
</evidence>
<keyword evidence="4" id="KW-1185">Reference proteome</keyword>
<gene>
    <name evidence="3" type="ORF">EV386_1309</name>
</gene>
<dbReference type="InterPro" id="IPR023577">
    <property type="entry name" value="CYTH_domain"/>
</dbReference>
<accession>A0A4Q7M3G2</accession>
<name>A0A4Q7M3G2_9MICO</name>
<feature type="domain" description="CYTH" evidence="2">
    <location>
        <begin position="36"/>
        <end position="205"/>
    </location>
</feature>
<dbReference type="SUPFAM" id="SSF55154">
    <property type="entry name" value="CYTH-like phosphatases"/>
    <property type="match status" value="1"/>
</dbReference>
<dbReference type="PANTHER" id="PTHR40114:SF1">
    <property type="entry name" value="SLR0698 PROTEIN"/>
    <property type="match status" value="1"/>
</dbReference>
<comment type="caution">
    <text evidence="3">The sequence shown here is derived from an EMBL/GenBank/DDBJ whole genome shotgun (WGS) entry which is preliminary data.</text>
</comment>
<reference evidence="3 4" key="1">
    <citation type="submission" date="2019-02" db="EMBL/GenBank/DDBJ databases">
        <title>Sequencing the genomes of 1000 actinobacteria strains.</title>
        <authorList>
            <person name="Klenk H.-P."/>
        </authorList>
    </citation>
    <scope>NUCLEOTIDE SEQUENCE [LARGE SCALE GENOMIC DNA]</scope>
    <source>
        <strain evidence="3 4">DSM 16932</strain>
    </source>
</reference>
<organism evidence="3 4">
    <name type="scientific">Xylanimonas ulmi</name>
    <dbReference type="NCBI Taxonomy" id="228973"/>
    <lineage>
        <taxon>Bacteria</taxon>
        <taxon>Bacillati</taxon>
        <taxon>Actinomycetota</taxon>
        <taxon>Actinomycetes</taxon>
        <taxon>Micrococcales</taxon>
        <taxon>Promicromonosporaceae</taxon>
        <taxon>Xylanimonas</taxon>
    </lineage>
</organism>
<proteinExistence type="predicted"/>
<dbReference type="PANTHER" id="PTHR40114">
    <property type="entry name" value="SLR0698 PROTEIN"/>
    <property type="match status" value="1"/>
</dbReference>
<dbReference type="InterPro" id="IPR033469">
    <property type="entry name" value="CYTH-like_dom_sf"/>
</dbReference>
<dbReference type="SMART" id="SM01118">
    <property type="entry name" value="CYTH"/>
    <property type="match status" value="1"/>
</dbReference>
<feature type="region of interest" description="Disordered" evidence="1">
    <location>
        <begin position="1"/>
        <end position="27"/>
    </location>
</feature>
<dbReference type="Gene3D" id="2.40.320.10">
    <property type="entry name" value="Hypothetical Protein Pfu-838710-001"/>
    <property type="match status" value="1"/>
</dbReference>
<dbReference type="CDD" id="cd07891">
    <property type="entry name" value="CYTH-like_CthTTM-like_1"/>
    <property type="match status" value="1"/>
</dbReference>
<sequence length="236" mass="25547">MSAHASRRVAPSPGGPAQASLPAMDGFPGIERKHGDFEFERRFLVAEAPDEVRQAPATIVQSYLVADGGYAVRVRAQAIGVEAEMTAETDPVDLLGAISPQVNHAAITVKGPPLGGTRYEAERDLDVSEAVQVMLRGKGPFVTKVRYAVHLFGSPWVIDVFGGANHPLIVAECEKPDPVTDLVIPRWCVTEITDDPRFTNDALAVRPYPTWRAEHDAEVAANGPTFRDDFGSNEYA</sequence>
<evidence type="ECO:0000313" key="4">
    <source>
        <dbReference type="Proteomes" id="UP000293852"/>
    </source>
</evidence>
<evidence type="ECO:0000256" key="1">
    <source>
        <dbReference type="SAM" id="MobiDB-lite"/>
    </source>
</evidence>
<dbReference type="InterPro" id="IPR012042">
    <property type="entry name" value="NeuTTM/CthTTM-like"/>
</dbReference>
<evidence type="ECO:0000313" key="3">
    <source>
        <dbReference type="EMBL" id="RZS61028.1"/>
    </source>
</evidence>
<dbReference type="Proteomes" id="UP000293852">
    <property type="component" value="Unassembled WGS sequence"/>
</dbReference>